<evidence type="ECO:0000313" key="3">
    <source>
        <dbReference type="Proteomes" id="UP000494363"/>
    </source>
</evidence>
<gene>
    <name evidence="2" type="ORF">LMG29542_04129</name>
</gene>
<name>A0A6J5E525_9BURK</name>
<evidence type="ECO:0000313" key="2">
    <source>
        <dbReference type="EMBL" id="CAB3761609.1"/>
    </source>
</evidence>
<feature type="region of interest" description="Disordered" evidence="1">
    <location>
        <begin position="1"/>
        <end position="25"/>
    </location>
</feature>
<keyword evidence="3" id="KW-1185">Reference proteome</keyword>
<evidence type="ECO:0008006" key="4">
    <source>
        <dbReference type="Google" id="ProtNLM"/>
    </source>
</evidence>
<protein>
    <recommendedName>
        <fullName evidence="4">ACT domain-containing protein</fullName>
    </recommendedName>
</protein>
<reference evidence="2 3" key="1">
    <citation type="submission" date="2020-04" db="EMBL/GenBank/DDBJ databases">
        <authorList>
            <person name="De Canck E."/>
        </authorList>
    </citation>
    <scope>NUCLEOTIDE SEQUENCE [LARGE SCALE GENOMIC DNA]</scope>
    <source>
        <strain evidence="2 3">LMG 29542</strain>
    </source>
</reference>
<dbReference type="AlphaFoldDB" id="A0A6J5E525"/>
<organism evidence="2 3">
    <name type="scientific">Paraburkholderia humisilvae</name>
    <dbReference type="NCBI Taxonomy" id="627669"/>
    <lineage>
        <taxon>Bacteria</taxon>
        <taxon>Pseudomonadati</taxon>
        <taxon>Pseudomonadota</taxon>
        <taxon>Betaproteobacteria</taxon>
        <taxon>Burkholderiales</taxon>
        <taxon>Burkholderiaceae</taxon>
        <taxon>Paraburkholderia</taxon>
    </lineage>
</organism>
<proteinExistence type="predicted"/>
<dbReference type="Proteomes" id="UP000494363">
    <property type="component" value="Unassembled WGS sequence"/>
</dbReference>
<accession>A0A6J5E525</accession>
<dbReference type="EMBL" id="CADIKH010000018">
    <property type="protein sequence ID" value="CAB3761609.1"/>
    <property type="molecule type" value="Genomic_DNA"/>
</dbReference>
<sequence>MMHEPVSTLERPASRVFRTPAPAPQPSTSFVTIDITLSGTSSAVGRRALHTALGTDLRLYVMTIDKRHERITFRVEVMSRTIDEVIGALTGALERATIGRVRSTDIKRRQDA</sequence>
<evidence type="ECO:0000256" key="1">
    <source>
        <dbReference type="SAM" id="MobiDB-lite"/>
    </source>
</evidence>
<dbReference type="RefSeq" id="WP_175228287.1">
    <property type="nucleotide sequence ID" value="NZ_CADIKH010000018.1"/>
</dbReference>